<feature type="compositionally biased region" description="Low complexity" evidence="11">
    <location>
        <begin position="528"/>
        <end position="543"/>
    </location>
</feature>
<dbReference type="AlphaFoldDB" id="A0A8J2J769"/>
<dbReference type="FunFam" id="2.30.30.40:FF:000221">
    <property type="entry name" value="SH3 and cysteine-rich domain-containing protein 2"/>
    <property type="match status" value="1"/>
</dbReference>
<dbReference type="CDD" id="cd20817">
    <property type="entry name" value="C1_Stac"/>
    <property type="match status" value="1"/>
</dbReference>
<feature type="region of interest" description="Disordered" evidence="11">
    <location>
        <begin position="308"/>
        <end position="336"/>
    </location>
</feature>
<evidence type="ECO:0000259" key="13">
    <source>
        <dbReference type="PROSITE" id="PS50081"/>
    </source>
</evidence>
<feature type="region of interest" description="Disordered" evidence="11">
    <location>
        <begin position="514"/>
        <end position="604"/>
    </location>
</feature>
<evidence type="ECO:0000256" key="10">
    <source>
        <dbReference type="SAM" id="Coils"/>
    </source>
</evidence>
<dbReference type="SMART" id="SM00109">
    <property type="entry name" value="C1"/>
    <property type="match status" value="1"/>
</dbReference>
<feature type="domain" description="Phorbol-ester/DAG-type" evidence="13">
    <location>
        <begin position="346"/>
        <end position="395"/>
    </location>
</feature>
<dbReference type="Pfam" id="PF00018">
    <property type="entry name" value="SH3_1"/>
    <property type="match status" value="1"/>
</dbReference>
<comment type="caution">
    <text evidence="14">The sequence shown here is derived from an EMBL/GenBank/DDBJ whole genome shotgun (WGS) entry which is preliminary data.</text>
</comment>
<evidence type="ECO:0008006" key="16">
    <source>
        <dbReference type="Google" id="ProtNLM"/>
    </source>
</evidence>
<keyword evidence="7" id="KW-0479">Metal-binding</keyword>
<dbReference type="PROSITE" id="PS00479">
    <property type="entry name" value="ZF_DAG_PE_1"/>
    <property type="match status" value="1"/>
</dbReference>
<dbReference type="GO" id="GO:0008270">
    <property type="term" value="F:zinc ion binding"/>
    <property type="evidence" value="ECO:0007669"/>
    <property type="project" value="UniProtKB-KW"/>
</dbReference>
<feature type="region of interest" description="Disordered" evidence="11">
    <location>
        <begin position="623"/>
        <end position="642"/>
    </location>
</feature>
<evidence type="ECO:0000256" key="9">
    <source>
        <dbReference type="PROSITE-ProRule" id="PRU00192"/>
    </source>
</evidence>
<evidence type="ECO:0000256" key="4">
    <source>
        <dbReference type="ARBA" id="ARBA00022475"/>
    </source>
</evidence>
<feature type="compositionally biased region" description="Polar residues" evidence="11">
    <location>
        <begin position="585"/>
        <end position="604"/>
    </location>
</feature>
<sequence length="850" mass="93640">MRAICIVSQTYRDYCDACMAHVQQGTSTTMANYLDAHNAYVLQLRGTNAMLKEYHQETLPQLLQELDEIYIDLCNNLSDSILHGADLVSSRMQETNRRYETLANVCRNVSGTQDLRDLVKSMTVPAAPNQRHAFTQPVPLIPPADGVQIPLVDKSHVPVLKDELLVERLTTPGARNRQETLRKEMSELESEMKQLNDSLDTLIRMQQRSLDSNLFNKANELQEEISMKRFDLRVAQMHLAALKAQTRTETSWKEDQVDGKSGLVGGVSGPVTASSAQSQQEKEKFIRERKMSVSSNATMKSKWMKAFRTLKGPTPGPSSPSKEPEKKNGKEKDKQASGEAFQIFENHIFQEYTYKKITPCDICSQVLRGHTKQGLRCRLCKLNVHTDCQGKVSKCLPKTRLLRRQRSTSELETRLNQITNEQAPPEDEPSTKTGQIGDRGEPRPDEPDLIYQVLKQATDIKKTGGSSSGSGSGNGIHGSSQTLYSQHDVGAGGVPNVTMASAAARRSNPSVNVVGQSGGLASGATTPGGAAQALASQSSSSGRRSSEQRRDSYVSHKSVSADPPGPTSPIYLVPPARPRCISLPETPQNSTEDGMNEESSSQPPNLRHHHYKYGMVHSKSANVNPTHSSSVVSLKRASSPPSSLLTTSALSDSLYTTNQTNATIHDYSQLQSPSFASLNHFAPSSPVHNRRALLSTRNVRMSSVELPDENDKSLSSASTSPCPSPKPHRLLPTNLYVVLYMFKARHPDELDLKAGYKVTVTDTTDPDWWQGKCLGRMGYFPSKYVTKLQPGEKPLQVTHNLQVTDGAENGLKLLRDQIVIQVGEELDGMVTIRNGDNKQGICPLKYLQEV</sequence>
<keyword evidence="10" id="KW-0175">Coiled coil</keyword>
<evidence type="ECO:0000259" key="12">
    <source>
        <dbReference type="PROSITE" id="PS50002"/>
    </source>
</evidence>
<dbReference type="FunFam" id="3.30.60.20:FF:000056">
    <property type="entry name" value="Uncharacterized protein, isoform C"/>
    <property type="match status" value="1"/>
</dbReference>
<evidence type="ECO:0000256" key="1">
    <source>
        <dbReference type="ARBA" id="ARBA00004278"/>
    </source>
</evidence>
<dbReference type="GO" id="GO:1903078">
    <property type="term" value="P:positive regulation of protein localization to plasma membrane"/>
    <property type="evidence" value="ECO:0007669"/>
    <property type="project" value="TreeGrafter"/>
</dbReference>
<evidence type="ECO:0000256" key="11">
    <source>
        <dbReference type="SAM" id="MobiDB-lite"/>
    </source>
</evidence>
<dbReference type="EMBL" id="CAJVCH010021583">
    <property type="protein sequence ID" value="CAG7691247.1"/>
    <property type="molecule type" value="Genomic_DNA"/>
</dbReference>
<organism evidence="14 15">
    <name type="scientific">Allacma fusca</name>
    <dbReference type="NCBI Taxonomy" id="39272"/>
    <lineage>
        <taxon>Eukaryota</taxon>
        <taxon>Metazoa</taxon>
        <taxon>Ecdysozoa</taxon>
        <taxon>Arthropoda</taxon>
        <taxon>Hexapoda</taxon>
        <taxon>Collembola</taxon>
        <taxon>Symphypleona</taxon>
        <taxon>Sminthuridae</taxon>
        <taxon>Allacma</taxon>
    </lineage>
</organism>
<feature type="compositionally biased region" description="Basic and acidic residues" evidence="11">
    <location>
        <begin position="322"/>
        <end position="336"/>
    </location>
</feature>
<evidence type="ECO:0000256" key="8">
    <source>
        <dbReference type="ARBA" id="ARBA00023136"/>
    </source>
</evidence>
<dbReference type="GO" id="GO:0003009">
    <property type="term" value="P:skeletal muscle contraction"/>
    <property type="evidence" value="ECO:0007669"/>
    <property type="project" value="TreeGrafter"/>
</dbReference>
<feature type="region of interest" description="Disordered" evidence="11">
    <location>
        <begin position="460"/>
        <end position="490"/>
    </location>
</feature>
<dbReference type="InterPro" id="IPR059031">
    <property type="entry name" value="SH3_20"/>
</dbReference>
<dbReference type="GO" id="GO:0005737">
    <property type="term" value="C:cytoplasm"/>
    <property type="evidence" value="ECO:0007669"/>
    <property type="project" value="UniProtKB-SubCell"/>
</dbReference>
<evidence type="ECO:0000256" key="3">
    <source>
        <dbReference type="ARBA" id="ARBA00022443"/>
    </source>
</evidence>
<dbReference type="InterPro" id="IPR039688">
    <property type="entry name" value="STAC1/2/3"/>
</dbReference>
<evidence type="ECO:0000256" key="6">
    <source>
        <dbReference type="ARBA" id="ARBA00022737"/>
    </source>
</evidence>
<dbReference type="Proteomes" id="UP000708208">
    <property type="component" value="Unassembled WGS sequence"/>
</dbReference>
<evidence type="ECO:0000313" key="14">
    <source>
        <dbReference type="EMBL" id="CAG7691247.1"/>
    </source>
</evidence>
<protein>
    <recommendedName>
        <fullName evidence="16">SH3 and cysteine-rich domain-containing protein 3</fullName>
    </recommendedName>
</protein>
<dbReference type="InterPro" id="IPR001452">
    <property type="entry name" value="SH3_domain"/>
</dbReference>
<keyword evidence="8" id="KW-0472">Membrane</keyword>
<evidence type="ECO:0000313" key="15">
    <source>
        <dbReference type="Proteomes" id="UP000708208"/>
    </source>
</evidence>
<evidence type="ECO:0000256" key="5">
    <source>
        <dbReference type="ARBA" id="ARBA00022490"/>
    </source>
</evidence>
<keyword evidence="4" id="KW-1003">Cell membrane</keyword>
<dbReference type="PROSITE" id="PS50081">
    <property type="entry name" value="ZF_DAG_PE_2"/>
    <property type="match status" value="1"/>
</dbReference>
<reference evidence="14" key="1">
    <citation type="submission" date="2021-06" db="EMBL/GenBank/DDBJ databases">
        <authorList>
            <person name="Hodson N. C."/>
            <person name="Mongue J. A."/>
            <person name="Jaron S. K."/>
        </authorList>
    </citation>
    <scope>NUCLEOTIDE SEQUENCE</scope>
</reference>
<feature type="compositionally biased region" description="Basic and acidic residues" evidence="11">
    <location>
        <begin position="280"/>
        <end position="291"/>
    </location>
</feature>
<feature type="domain" description="SH3" evidence="12">
    <location>
        <begin position="731"/>
        <end position="790"/>
    </location>
</feature>
<dbReference type="Pfam" id="PF26085">
    <property type="entry name" value="SH3_20"/>
    <property type="match status" value="1"/>
</dbReference>
<keyword evidence="3 9" id="KW-0728">SH3 domain</keyword>
<feature type="region of interest" description="Disordered" evidence="11">
    <location>
        <begin position="406"/>
        <end position="446"/>
    </location>
</feature>
<feature type="compositionally biased region" description="Gly residues" evidence="11">
    <location>
        <begin position="466"/>
        <end position="476"/>
    </location>
</feature>
<dbReference type="Pfam" id="PF00130">
    <property type="entry name" value="C1_1"/>
    <property type="match status" value="1"/>
</dbReference>
<feature type="compositionally biased region" description="Basic and acidic residues" evidence="11">
    <location>
        <begin position="544"/>
        <end position="554"/>
    </location>
</feature>
<gene>
    <name evidence="14" type="ORF">AFUS01_LOCUS3576</name>
</gene>
<feature type="compositionally biased region" description="Low complexity" evidence="11">
    <location>
        <begin position="628"/>
        <end position="642"/>
    </location>
</feature>
<dbReference type="SMART" id="SM00326">
    <property type="entry name" value="SH3"/>
    <property type="match status" value="1"/>
</dbReference>
<keyword evidence="15" id="KW-1185">Reference proteome</keyword>
<proteinExistence type="predicted"/>
<dbReference type="OrthoDB" id="6250593at2759"/>
<evidence type="ECO:0000256" key="2">
    <source>
        <dbReference type="ARBA" id="ARBA00004496"/>
    </source>
</evidence>
<dbReference type="PANTHER" id="PTHR15135">
    <property type="entry name" value="STAC"/>
    <property type="match status" value="1"/>
</dbReference>
<keyword evidence="7" id="KW-0863">Zinc-finger</keyword>
<feature type="region of interest" description="Disordered" evidence="11">
    <location>
        <begin position="703"/>
        <end position="726"/>
    </location>
</feature>
<dbReference type="PROSITE" id="PS50002">
    <property type="entry name" value="SH3"/>
    <property type="match status" value="1"/>
</dbReference>
<dbReference type="InterPro" id="IPR002219">
    <property type="entry name" value="PKC_DAG/PE"/>
</dbReference>
<comment type="subcellular location">
    <subcellularLocation>
        <location evidence="1">Cell membrane</location>
        <location evidence="1">Sarcolemma</location>
        <topology evidence="1">Peripheral membrane protein</topology>
        <orientation evidence="1">Cytoplasmic side</orientation>
    </subcellularLocation>
    <subcellularLocation>
        <location evidence="2">Cytoplasm</location>
    </subcellularLocation>
</comment>
<dbReference type="GO" id="GO:0042383">
    <property type="term" value="C:sarcolemma"/>
    <property type="evidence" value="ECO:0007669"/>
    <property type="project" value="UniProtKB-SubCell"/>
</dbReference>
<keyword evidence="5" id="KW-0963">Cytoplasm</keyword>
<feature type="coiled-coil region" evidence="10">
    <location>
        <begin position="178"/>
        <end position="205"/>
    </location>
</feature>
<name>A0A8J2J769_9HEXA</name>
<accession>A0A8J2J769</accession>
<dbReference type="PANTHER" id="PTHR15135:SF7">
    <property type="entry name" value="STAC-LIKE, ISOFORM J"/>
    <property type="match status" value="1"/>
</dbReference>
<keyword evidence="6" id="KW-0677">Repeat</keyword>
<keyword evidence="7" id="KW-0862">Zinc</keyword>
<evidence type="ECO:0000256" key="7">
    <source>
        <dbReference type="ARBA" id="ARBA00022771"/>
    </source>
</evidence>
<feature type="region of interest" description="Disordered" evidence="11">
    <location>
        <begin position="251"/>
        <end position="291"/>
    </location>
</feature>